<feature type="domain" description="CobW C-terminal" evidence="2">
    <location>
        <begin position="280"/>
        <end position="396"/>
    </location>
</feature>
<feature type="region of interest" description="Disordered" evidence="1">
    <location>
        <begin position="421"/>
        <end position="446"/>
    </location>
</feature>
<sequence>MIEIDPHSHGTGGPTRRRTPVTLVTGLDSAAVGRATHALVMAGTVLVHHDLGAIASGRVIRTVTSVSPDGCAVEQITEVVLEHGCVSCTLREDLLPLLRRLHQRDSVEEIVLRLDPLVEPEALSWAIDNVIVADMPGFVDGPAGRDVQITATISCVSEMGWLEDATGDVTLAEAGMGVDDDDRTLAQLAVGQVAFADALIIAAADPVMRDAWQSARLMAVLRRVAPRAPILMELPQRRLTAVTVMQLLRAIPDDARRGRIDGPHDPLLRHQPPLVDECGVGIVEFNADRPFHPERLHEALDALLDGVVCARGRLWLATRPDQAFWLESAGEALKVAEGGRWLAAMDADEQDEQDPERRAMAALRWHPGHGDRHSALVVITHRADPDHIRHALNGACLDDHEMAAGPRAWAHFPDPFGTEHTDPCDDLTLGDPALADHTDIPREDHP</sequence>
<comment type="caution">
    <text evidence="3">The sequence shown here is derived from an EMBL/GenBank/DDBJ whole genome shotgun (WGS) entry which is preliminary data.</text>
</comment>
<protein>
    <submittedName>
        <fullName evidence="3">Cobalamin biosynthesis protein CobW</fullName>
    </submittedName>
</protein>
<proteinExistence type="predicted"/>
<dbReference type="PANTHER" id="PTHR43603">
    <property type="entry name" value="COBW DOMAIN-CONTAINING PROTEIN DDB_G0274527"/>
    <property type="match status" value="1"/>
</dbReference>
<dbReference type="PANTHER" id="PTHR43603:SF1">
    <property type="entry name" value="ZINC-REGULATED GTPASE METALLOPROTEIN ACTIVATOR 1"/>
    <property type="match status" value="1"/>
</dbReference>
<dbReference type="NCBIfam" id="NF047431">
    <property type="entry name" value="hiber_recruit"/>
    <property type="match status" value="1"/>
</dbReference>
<dbReference type="OrthoDB" id="9808822at2"/>
<gene>
    <name evidence="3" type="ORF">EF294_03885</name>
</gene>
<evidence type="ECO:0000259" key="2">
    <source>
        <dbReference type="SMART" id="SM00833"/>
    </source>
</evidence>
<dbReference type="SMART" id="SM00833">
    <property type="entry name" value="CobW_C"/>
    <property type="match status" value="1"/>
</dbReference>
<dbReference type="Pfam" id="PF07683">
    <property type="entry name" value="CobW_C"/>
    <property type="match status" value="1"/>
</dbReference>
<dbReference type="Gene3D" id="3.40.50.300">
    <property type="entry name" value="P-loop containing nucleotide triphosphate hydrolases"/>
    <property type="match status" value="1"/>
</dbReference>
<dbReference type="InterPro" id="IPR051927">
    <property type="entry name" value="Zn_Chap_cDPG_Synth"/>
</dbReference>
<dbReference type="SUPFAM" id="SSF90002">
    <property type="entry name" value="Hypothetical protein YjiA, C-terminal domain"/>
    <property type="match status" value="1"/>
</dbReference>
<name>A0A3N4H3G0_9ACTN</name>
<reference evidence="3 4" key="1">
    <citation type="submission" date="2018-11" db="EMBL/GenBank/DDBJ databases">
        <title>Draft genome sequence of Gordonia sp. RS15-1S isolated from rice stems.</title>
        <authorList>
            <person name="Muangham S."/>
        </authorList>
    </citation>
    <scope>NUCLEOTIDE SEQUENCE [LARGE SCALE GENOMIC DNA]</scope>
    <source>
        <strain evidence="3 4">RS15-1S</strain>
    </source>
</reference>
<dbReference type="InterPro" id="IPR027417">
    <property type="entry name" value="P-loop_NTPase"/>
</dbReference>
<dbReference type="Proteomes" id="UP000267536">
    <property type="component" value="Unassembled WGS sequence"/>
</dbReference>
<keyword evidence="4" id="KW-1185">Reference proteome</keyword>
<evidence type="ECO:0000313" key="3">
    <source>
        <dbReference type="EMBL" id="RPA65881.1"/>
    </source>
</evidence>
<dbReference type="Pfam" id="PF02492">
    <property type="entry name" value="cobW"/>
    <property type="match status" value="1"/>
</dbReference>
<evidence type="ECO:0000313" key="4">
    <source>
        <dbReference type="Proteomes" id="UP000267536"/>
    </source>
</evidence>
<dbReference type="InterPro" id="IPR011629">
    <property type="entry name" value="CobW-like_C"/>
</dbReference>
<dbReference type="InterPro" id="IPR003495">
    <property type="entry name" value="CobW/HypB/UreG_nucleotide-bd"/>
</dbReference>
<dbReference type="AlphaFoldDB" id="A0A3N4H3G0"/>
<dbReference type="EMBL" id="RKMH01000002">
    <property type="protein sequence ID" value="RPA65881.1"/>
    <property type="molecule type" value="Genomic_DNA"/>
</dbReference>
<organism evidence="3 4">
    <name type="scientific">Gordonia oryzae</name>
    <dbReference type="NCBI Taxonomy" id="2487349"/>
    <lineage>
        <taxon>Bacteria</taxon>
        <taxon>Bacillati</taxon>
        <taxon>Actinomycetota</taxon>
        <taxon>Actinomycetes</taxon>
        <taxon>Mycobacteriales</taxon>
        <taxon>Gordoniaceae</taxon>
        <taxon>Gordonia</taxon>
    </lineage>
</organism>
<feature type="compositionally biased region" description="Basic and acidic residues" evidence="1">
    <location>
        <begin position="434"/>
        <end position="446"/>
    </location>
</feature>
<accession>A0A3N4H3G0</accession>
<evidence type="ECO:0000256" key="1">
    <source>
        <dbReference type="SAM" id="MobiDB-lite"/>
    </source>
</evidence>